<evidence type="ECO:0008006" key="4">
    <source>
        <dbReference type="Google" id="ProtNLM"/>
    </source>
</evidence>
<dbReference type="EMBL" id="LCTZ01000002">
    <property type="protein sequence ID" value="KQC30395.1"/>
    <property type="molecule type" value="Genomic_DNA"/>
</dbReference>
<dbReference type="InterPro" id="IPR005625">
    <property type="entry name" value="PepSY-ass_TM"/>
</dbReference>
<name>A0A0N8WG35_9FLAO</name>
<feature type="transmembrane region" description="Helical" evidence="1">
    <location>
        <begin position="430"/>
        <end position="450"/>
    </location>
</feature>
<dbReference type="PANTHER" id="PTHR34219:SF3">
    <property type="entry name" value="BLL7967 PROTEIN"/>
    <property type="match status" value="1"/>
</dbReference>
<gene>
    <name evidence="2" type="ORF">AAY42_11325</name>
</gene>
<dbReference type="AlphaFoldDB" id="A0A0N8WG35"/>
<reference evidence="2 3" key="1">
    <citation type="submission" date="2015-04" db="EMBL/GenBank/DDBJ databases">
        <title>Complete genome of flavobacterium.</title>
        <authorList>
            <person name="Kwon Y.M."/>
            <person name="Kim S.-J."/>
        </authorList>
    </citation>
    <scope>NUCLEOTIDE SEQUENCE [LARGE SCALE GENOMIC DNA]</scope>
    <source>
        <strain evidence="2 3">DK169</strain>
    </source>
</reference>
<evidence type="ECO:0000256" key="1">
    <source>
        <dbReference type="SAM" id="Phobius"/>
    </source>
</evidence>
<sequence>MKLKALKPRLYNAMFHTHTVSGIVISFALFVCFYAGAVALFMDELYQWENPAARIDHVDPATVDYDKVISIVDENAESFDKSLTFGITPPTEANPLVTLYGRDKTEEGKLTFFTAILNPNTYDVISIGDEPSTHMARTIYELHYFRQIPVVGLYLSGFVAFFFLFAVITGVLTHWKNIVNKFYAFTTKGKWKQIWTNGHISLGLITLPFQVIYAVTGALLGLSILLLAPSAILMYNGDTTEVVKAVRPDAGIKYDENAEAIDDGVAFNSIYNKVSAAYPENNVTYIYATNYGKEDGTIGVRVNDYKSIGGDGIFVYGYKDGQLKEAIEPETRPYAKGAYGVLIKLHYATYGGIFLKIIYFLLAMITCYIIISGIMIWRTARNKPSYTDKQRRFHHRVTKFYLAITLSMFPALALIFIANKLVPLAMEGRVPIVNSIFFMGWLILTILGLFWNDYRKLNRNYIILGSVFGLLIPIVNGVITGDWIWNSLASKQYYVFSVDFTWLIIGVSGLLINRYYLNRPSKVDKAEIVEREIIDAQVGKLAKEEPSPVLQNVIKSK</sequence>
<evidence type="ECO:0000313" key="2">
    <source>
        <dbReference type="EMBL" id="KQC30395.1"/>
    </source>
</evidence>
<dbReference type="RefSeq" id="WP_055395251.1">
    <property type="nucleotide sequence ID" value="NZ_LCTZ01000002.1"/>
</dbReference>
<keyword evidence="3" id="KW-1185">Reference proteome</keyword>
<feature type="transmembrane region" description="Helical" evidence="1">
    <location>
        <begin position="211"/>
        <end position="235"/>
    </location>
</feature>
<proteinExistence type="predicted"/>
<feature type="transmembrane region" description="Helical" evidence="1">
    <location>
        <begin position="151"/>
        <end position="172"/>
    </location>
</feature>
<dbReference type="PANTHER" id="PTHR34219">
    <property type="entry name" value="IRON-REGULATED INNER MEMBRANE PROTEIN-RELATED"/>
    <property type="match status" value="1"/>
</dbReference>
<feature type="transmembrane region" description="Helical" evidence="1">
    <location>
        <begin position="493"/>
        <end position="512"/>
    </location>
</feature>
<feature type="transmembrane region" description="Helical" evidence="1">
    <location>
        <begin position="20"/>
        <end position="42"/>
    </location>
</feature>
<evidence type="ECO:0000313" key="3">
    <source>
        <dbReference type="Proteomes" id="UP000050827"/>
    </source>
</evidence>
<dbReference type="Proteomes" id="UP000050827">
    <property type="component" value="Unassembled WGS sequence"/>
</dbReference>
<feature type="transmembrane region" description="Helical" evidence="1">
    <location>
        <begin position="357"/>
        <end position="379"/>
    </location>
</feature>
<accession>A0A0N8WG35</accession>
<keyword evidence="1" id="KW-0472">Membrane</keyword>
<protein>
    <recommendedName>
        <fullName evidence="4">Peptidase</fullName>
    </recommendedName>
</protein>
<comment type="caution">
    <text evidence="2">The sequence shown here is derived from an EMBL/GenBank/DDBJ whole genome shotgun (WGS) entry which is preliminary data.</text>
</comment>
<organism evidence="2 3">
    <name type="scientific">Flagellimonas eckloniae</name>
    <dbReference type="NCBI Taxonomy" id="346185"/>
    <lineage>
        <taxon>Bacteria</taxon>
        <taxon>Pseudomonadati</taxon>
        <taxon>Bacteroidota</taxon>
        <taxon>Flavobacteriia</taxon>
        <taxon>Flavobacteriales</taxon>
        <taxon>Flavobacteriaceae</taxon>
        <taxon>Flagellimonas</taxon>
    </lineage>
</organism>
<feature type="transmembrane region" description="Helical" evidence="1">
    <location>
        <begin position="400"/>
        <end position="418"/>
    </location>
</feature>
<dbReference type="STRING" id="346185.AAY42_11325"/>
<dbReference type="Pfam" id="PF03929">
    <property type="entry name" value="PepSY_TM"/>
    <property type="match status" value="1"/>
</dbReference>
<feature type="transmembrane region" description="Helical" evidence="1">
    <location>
        <begin position="462"/>
        <end position="481"/>
    </location>
</feature>
<keyword evidence="1" id="KW-0812">Transmembrane</keyword>
<dbReference type="OrthoDB" id="6307929at2"/>
<keyword evidence="1" id="KW-1133">Transmembrane helix</keyword>